<keyword evidence="4" id="KW-0805">Transcription regulation</keyword>
<dbReference type="SUPFAM" id="SSF52172">
    <property type="entry name" value="CheY-like"/>
    <property type="match status" value="1"/>
</dbReference>
<dbReference type="InterPro" id="IPR016032">
    <property type="entry name" value="Sig_transdc_resp-reg_C-effctor"/>
</dbReference>
<feature type="domain" description="OmpR/PhoB-type" evidence="11">
    <location>
        <begin position="125"/>
        <end position="223"/>
    </location>
</feature>
<dbReference type="InterPro" id="IPR001789">
    <property type="entry name" value="Sig_transdc_resp-reg_receiver"/>
</dbReference>
<feature type="domain" description="Response regulatory" evidence="10">
    <location>
        <begin position="2"/>
        <end position="116"/>
    </location>
</feature>
<keyword evidence="3" id="KW-0902">Two-component regulatory system</keyword>
<gene>
    <name evidence="12" type="ORF">KTH90_12515</name>
</gene>
<evidence type="ECO:0000256" key="4">
    <source>
        <dbReference type="ARBA" id="ARBA00023015"/>
    </source>
</evidence>
<organism evidence="12 13">
    <name type="scientific">Diplocloster modestus</name>
    <dbReference type="NCBI Taxonomy" id="2850322"/>
    <lineage>
        <taxon>Bacteria</taxon>
        <taxon>Bacillati</taxon>
        <taxon>Bacillota</taxon>
        <taxon>Clostridia</taxon>
        <taxon>Lachnospirales</taxon>
        <taxon>Lachnospiraceae</taxon>
        <taxon>Diplocloster</taxon>
    </lineage>
</organism>
<evidence type="ECO:0000256" key="1">
    <source>
        <dbReference type="ARBA" id="ARBA00018672"/>
    </source>
</evidence>
<dbReference type="Pfam" id="PF00072">
    <property type="entry name" value="Response_reg"/>
    <property type="match status" value="1"/>
</dbReference>
<evidence type="ECO:0000256" key="3">
    <source>
        <dbReference type="ARBA" id="ARBA00023012"/>
    </source>
</evidence>
<accession>A0ABS6K8L9</accession>
<dbReference type="InterPro" id="IPR001867">
    <property type="entry name" value="OmpR/PhoB-type_DNA-bd"/>
</dbReference>
<keyword evidence="5 9" id="KW-0238">DNA-binding</keyword>
<dbReference type="EMBL" id="JAHQCX010000007">
    <property type="protein sequence ID" value="MBU9726838.1"/>
    <property type="molecule type" value="Genomic_DNA"/>
</dbReference>
<dbReference type="RefSeq" id="WP_158352938.1">
    <property type="nucleotide sequence ID" value="NZ_JAHQCX010000007.1"/>
</dbReference>
<sequence length="227" mass="25683">MRILIVEDDKKLCGSLCFQLEKEGFAVDICHDGADGLWLAGQQAHDLILLDRMLPTMSGTEILTDLRKEQISTPVIMITALGEVQDRVHGLDAGADDYIVKPFAFEELMARIRSIFRRPRRWEETEALQCGDLTFSPEAKTLTGPLKSCSLSRRESDLLELLMKNAGQTLPRQLLIARVWGPETEIEDGNLDNYIHFLRRRLQKVGSSQQLKTIRGIGYQLEKTNVS</sequence>
<dbReference type="Pfam" id="PF00486">
    <property type="entry name" value="Trans_reg_C"/>
    <property type="match status" value="1"/>
</dbReference>
<dbReference type="Gene3D" id="1.10.10.10">
    <property type="entry name" value="Winged helix-like DNA-binding domain superfamily/Winged helix DNA-binding domain"/>
    <property type="match status" value="1"/>
</dbReference>
<dbReference type="InterPro" id="IPR036388">
    <property type="entry name" value="WH-like_DNA-bd_sf"/>
</dbReference>
<comment type="function">
    <text evidence="7">May play the central regulatory role in sporulation. It may be an element of the effector pathway responsible for the activation of sporulation genes in response to nutritional stress. Spo0A may act in concert with spo0H (a sigma factor) to control the expression of some genes that are critical to the sporulation process.</text>
</comment>
<feature type="DNA-binding region" description="OmpR/PhoB-type" evidence="9">
    <location>
        <begin position="125"/>
        <end position="223"/>
    </location>
</feature>
<evidence type="ECO:0000256" key="6">
    <source>
        <dbReference type="ARBA" id="ARBA00023163"/>
    </source>
</evidence>
<evidence type="ECO:0000256" key="7">
    <source>
        <dbReference type="ARBA" id="ARBA00024867"/>
    </source>
</evidence>
<dbReference type="PANTHER" id="PTHR48111">
    <property type="entry name" value="REGULATOR OF RPOS"/>
    <property type="match status" value="1"/>
</dbReference>
<name>A0ABS6K8L9_9FIRM</name>
<dbReference type="SMART" id="SM00448">
    <property type="entry name" value="REC"/>
    <property type="match status" value="1"/>
</dbReference>
<dbReference type="Gene3D" id="6.10.250.690">
    <property type="match status" value="1"/>
</dbReference>
<dbReference type="Proteomes" id="UP001314681">
    <property type="component" value="Unassembled WGS sequence"/>
</dbReference>
<dbReference type="CDD" id="cd00383">
    <property type="entry name" value="trans_reg_C"/>
    <property type="match status" value="1"/>
</dbReference>
<evidence type="ECO:0000256" key="5">
    <source>
        <dbReference type="ARBA" id="ARBA00023125"/>
    </source>
</evidence>
<keyword evidence="13" id="KW-1185">Reference proteome</keyword>
<evidence type="ECO:0000313" key="13">
    <source>
        <dbReference type="Proteomes" id="UP001314681"/>
    </source>
</evidence>
<reference evidence="12 13" key="1">
    <citation type="submission" date="2021-06" db="EMBL/GenBank/DDBJ databases">
        <title>Description of novel taxa of the family Lachnospiraceae.</title>
        <authorList>
            <person name="Chaplin A.V."/>
            <person name="Sokolova S.R."/>
            <person name="Pikina A.P."/>
            <person name="Korzhanova M."/>
            <person name="Belova V."/>
            <person name="Korostin D."/>
            <person name="Efimov B.A."/>
        </authorList>
    </citation>
    <scope>NUCLEOTIDE SEQUENCE [LARGE SCALE GENOMIC DNA]</scope>
    <source>
        <strain evidence="12 13">ASD4241</strain>
    </source>
</reference>
<evidence type="ECO:0000313" key="12">
    <source>
        <dbReference type="EMBL" id="MBU9726838.1"/>
    </source>
</evidence>
<comment type="caution">
    <text evidence="12">The sequence shown here is derived from an EMBL/GenBank/DDBJ whole genome shotgun (WGS) entry which is preliminary data.</text>
</comment>
<dbReference type="PANTHER" id="PTHR48111:SF22">
    <property type="entry name" value="REGULATOR OF RPOS"/>
    <property type="match status" value="1"/>
</dbReference>
<dbReference type="Gene3D" id="3.40.50.2300">
    <property type="match status" value="1"/>
</dbReference>
<dbReference type="InterPro" id="IPR039420">
    <property type="entry name" value="WalR-like"/>
</dbReference>
<evidence type="ECO:0000256" key="8">
    <source>
        <dbReference type="PROSITE-ProRule" id="PRU00169"/>
    </source>
</evidence>
<proteinExistence type="predicted"/>
<dbReference type="InterPro" id="IPR011006">
    <property type="entry name" value="CheY-like_superfamily"/>
</dbReference>
<evidence type="ECO:0000256" key="9">
    <source>
        <dbReference type="PROSITE-ProRule" id="PRU01091"/>
    </source>
</evidence>
<dbReference type="SUPFAM" id="SSF46894">
    <property type="entry name" value="C-terminal effector domain of the bipartite response regulators"/>
    <property type="match status" value="1"/>
</dbReference>
<feature type="modified residue" description="4-aspartylphosphate" evidence="8">
    <location>
        <position position="51"/>
    </location>
</feature>
<dbReference type="PROSITE" id="PS51755">
    <property type="entry name" value="OMPR_PHOB"/>
    <property type="match status" value="1"/>
</dbReference>
<keyword evidence="6" id="KW-0804">Transcription</keyword>
<protein>
    <recommendedName>
        <fullName evidence="1">Stage 0 sporulation protein A homolog</fullName>
    </recommendedName>
</protein>
<evidence type="ECO:0000256" key="2">
    <source>
        <dbReference type="ARBA" id="ARBA00022553"/>
    </source>
</evidence>
<dbReference type="PROSITE" id="PS50110">
    <property type="entry name" value="RESPONSE_REGULATORY"/>
    <property type="match status" value="1"/>
</dbReference>
<evidence type="ECO:0000259" key="11">
    <source>
        <dbReference type="PROSITE" id="PS51755"/>
    </source>
</evidence>
<evidence type="ECO:0000259" key="10">
    <source>
        <dbReference type="PROSITE" id="PS50110"/>
    </source>
</evidence>
<keyword evidence="2 8" id="KW-0597">Phosphoprotein</keyword>
<dbReference type="SMART" id="SM00862">
    <property type="entry name" value="Trans_reg_C"/>
    <property type="match status" value="1"/>
</dbReference>